<name>A0A225NKW2_9RHOB</name>
<dbReference type="SUPFAM" id="SSF159664">
    <property type="entry name" value="CobE/GbiG C-terminal domain-like"/>
    <property type="match status" value="1"/>
</dbReference>
<gene>
    <name evidence="2" type="ORF">ATO3_14800</name>
</gene>
<protein>
    <submittedName>
        <fullName evidence="2">Precorrin methylase</fullName>
    </submittedName>
</protein>
<accession>A0A225NKW2</accession>
<dbReference type="InterPro" id="IPR036518">
    <property type="entry name" value="CobE/GbiG_C_sf"/>
</dbReference>
<dbReference type="Pfam" id="PF01890">
    <property type="entry name" value="CbiG_C"/>
    <property type="match status" value="1"/>
</dbReference>
<dbReference type="GO" id="GO:0009236">
    <property type="term" value="P:cobalamin biosynthetic process"/>
    <property type="evidence" value="ECO:0007669"/>
    <property type="project" value="InterPro"/>
</dbReference>
<sequence length="120" mass="11600">MIAAGFGFREGAGVESLADALQAARAGGPAPEVIATLPAKAGHDALRALADRLALPLRAVAPDGRPTLTTSPAALAAHGTGSVAEAAALAAAGPGARLIGPRAISSDRMATCAIAVGETL</sequence>
<dbReference type="InterPro" id="IPR002750">
    <property type="entry name" value="CobE/GbiG_C"/>
</dbReference>
<dbReference type="GO" id="GO:0008168">
    <property type="term" value="F:methyltransferase activity"/>
    <property type="evidence" value="ECO:0007669"/>
    <property type="project" value="UniProtKB-KW"/>
</dbReference>
<organism evidence="2 3">
    <name type="scientific">Marinibacterium profundimaris</name>
    <dbReference type="NCBI Taxonomy" id="1679460"/>
    <lineage>
        <taxon>Bacteria</taxon>
        <taxon>Pseudomonadati</taxon>
        <taxon>Pseudomonadota</taxon>
        <taxon>Alphaproteobacteria</taxon>
        <taxon>Rhodobacterales</taxon>
        <taxon>Paracoccaceae</taxon>
        <taxon>Marinibacterium</taxon>
    </lineage>
</organism>
<feature type="domain" description="CobE/GbiG C-terminal" evidence="1">
    <location>
        <begin position="2"/>
        <end position="115"/>
    </location>
</feature>
<keyword evidence="2" id="KW-0808">Transferase</keyword>
<dbReference type="OrthoDB" id="7475241at2"/>
<evidence type="ECO:0000313" key="3">
    <source>
        <dbReference type="Proteomes" id="UP000215377"/>
    </source>
</evidence>
<comment type="caution">
    <text evidence="2">The sequence shown here is derived from an EMBL/GenBank/DDBJ whole genome shotgun (WGS) entry which is preliminary data.</text>
</comment>
<reference evidence="2 3" key="1">
    <citation type="submission" date="2013-04" db="EMBL/GenBank/DDBJ databases">
        <title>Oceanicola sp. 22II1-22F33 Genome Sequencing.</title>
        <authorList>
            <person name="Lai Q."/>
            <person name="Li G."/>
            <person name="Shao Z."/>
        </authorList>
    </citation>
    <scope>NUCLEOTIDE SEQUENCE [LARGE SCALE GENOMIC DNA]</scope>
    <source>
        <strain evidence="2 3">22II1-22F33</strain>
    </source>
</reference>
<keyword evidence="3" id="KW-1185">Reference proteome</keyword>
<proteinExistence type="predicted"/>
<dbReference type="GO" id="GO:0032259">
    <property type="term" value="P:methylation"/>
    <property type="evidence" value="ECO:0007669"/>
    <property type="project" value="UniProtKB-KW"/>
</dbReference>
<evidence type="ECO:0000259" key="1">
    <source>
        <dbReference type="Pfam" id="PF01890"/>
    </source>
</evidence>
<dbReference type="EMBL" id="AQQR01000005">
    <property type="protein sequence ID" value="OWU72950.1"/>
    <property type="molecule type" value="Genomic_DNA"/>
</dbReference>
<dbReference type="Proteomes" id="UP000215377">
    <property type="component" value="Unassembled WGS sequence"/>
</dbReference>
<dbReference type="AlphaFoldDB" id="A0A225NKW2"/>
<dbReference type="Gene3D" id="3.30.420.180">
    <property type="entry name" value="CobE/GbiG C-terminal domain"/>
    <property type="match status" value="1"/>
</dbReference>
<evidence type="ECO:0000313" key="2">
    <source>
        <dbReference type="EMBL" id="OWU72950.1"/>
    </source>
</evidence>
<keyword evidence="2" id="KW-0489">Methyltransferase</keyword>